<evidence type="ECO:0000259" key="16">
    <source>
        <dbReference type="PROSITE" id="PS51085"/>
    </source>
</evidence>
<evidence type="ECO:0000256" key="9">
    <source>
        <dbReference type="ARBA" id="ARBA00023004"/>
    </source>
</evidence>
<comment type="cofactor">
    <cofactor evidence="12">
        <name>[2Fe-2S] cluster</name>
        <dbReference type="ChEBI" id="CHEBI:190135"/>
    </cofactor>
</comment>
<evidence type="ECO:0000256" key="3">
    <source>
        <dbReference type="ARBA" id="ARBA00022505"/>
    </source>
</evidence>
<feature type="binding site" evidence="14">
    <location>
        <position position="278"/>
    </location>
    <ligand>
        <name>FAD</name>
        <dbReference type="ChEBI" id="CHEBI:57692"/>
    </ligand>
</feature>
<comment type="cofactor">
    <cofactor evidence="15">
        <name>Mo-molybdopterin</name>
        <dbReference type="ChEBI" id="CHEBI:71302"/>
    </cofactor>
    <text evidence="15">Binds 1 Mo-molybdopterin (Mo-MPT) cofactor per subunit.</text>
</comment>
<dbReference type="FunFam" id="3.30.465.10:FF:000004">
    <property type="entry name" value="Xanthine dehydrogenase/oxidase"/>
    <property type="match status" value="1"/>
</dbReference>
<evidence type="ECO:0000256" key="4">
    <source>
        <dbReference type="ARBA" id="ARBA00022630"/>
    </source>
</evidence>
<proteinExistence type="inferred from homology"/>
<evidence type="ECO:0000256" key="7">
    <source>
        <dbReference type="ARBA" id="ARBA00022827"/>
    </source>
</evidence>
<feature type="binding site" evidence="15">
    <location>
        <position position="791"/>
    </location>
    <ligand>
        <name>Mo-molybdopterin</name>
        <dbReference type="ChEBI" id="CHEBI:71302"/>
    </ligand>
    <ligandPart>
        <name>Mo</name>
        <dbReference type="ChEBI" id="CHEBI:28685"/>
    </ligandPart>
</feature>
<dbReference type="InterPro" id="IPR036856">
    <property type="entry name" value="Ald_Oxase/Xan_DH_a/b_sf"/>
</dbReference>
<dbReference type="Gene3D" id="3.10.20.30">
    <property type="match status" value="1"/>
</dbReference>
<evidence type="ECO:0000256" key="15">
    <source>
        <dbReference type="PIRSR" id="PIRSR000127-3"/>
    </source>
</evidence>
<feature type="domain" description="2Fe-2S ferredoxin-type" evidence="16">
    <location>
        <begin position="26"/>
        <end position="112"/>
    </location>
</feature>
<dbReference type="Pfam" id="PF01799">
    <property type="entry name" value="Fer2_2"/>
    <property type="match status" value="1"/>
</dbReference>
<keyword evidence="11" id="KW-0520">NAD</keyword>
<dbReference type="GO" id="GO:0005506">
    <property type="term" value="F:iron ion binding"/>
    <property type="evidence" value="ECO:0007669"/>
    <property type="project" value="InterPro"/>
</dbReference>
<dbReference type="Gene3D" id="3.30.390.50">
    <property type="entry name" value="CO dehydrogenase flavoprotein, C-terminal domain"/>
    <property type="match status" value="1"/>
</dbReference>
<dbReference type="GeneID" id="9061477"/>
<comment type="cofactor">
    <cofactor evidence="1 14">
        <name>FAD</name>
        <dbReference type="ChEBI" id="CHEBI:57692"/>
    </cofactor>
</comment>
<dbReference type="Gene3D" id="3.30.365.10">
    <property type="entry name" value="Aldehyde oxidase/xanthine dehydrogenase, molybdopterin binding domain"/>
    <property type="match status" value="4"/>
</dbReference>
<dbReference type="OMA" id="PHPTQER"/>
<feature type="binding site" evidence="15">
    <location>
        <position position="676"/>
    </location>
    <ligand>
        <name>Mo-molybdopterin</name>
        <dbReference type="ChEBI" id="CHEBI:71302"/>
    </ligand>
    <ligandPart>
        <name>Mo</name>
        <dbReference type="ChEBI" id="CHEBI:28685"/>
    </ligandPart>
</feature>
<feature type="binding site" evidence="15">
    <location>
        <position position="134"/>
    </location>
    <ligand>
        <name>[2Fe-2S] cluster</name>
        <dbReference type="ChEBI" id="CHEBI:190135"/>
        <label>2</label>
    </ligand>
</feature>
<keyword evidence="3 15" id="KW-0500">Molybdenum</keyword>
<feature type="binding site" evidence="15">
    <location>
        <position position="137"/>
    </location>
    <ligand>
        <name>[2Fe-2S] cluster</name>
        <dbReference type="ChEBI" id="CHEBI:190135"/>
        <label>2</label>
    </ligand>
</feature>
<feature type="binding site" evidence="14">
    <location>
        <position position="231"/>
    </location>
    <ligand>
        <name>FAD</name>
        <dbReference type="ChEBI" id="CHEBI:57692"/>
    </ligand>
</feature>
<dbReference type="InterPro" id="IPR008274">
    <property type="entry name" value="AldOxase/xan_DH_MoCoBD1"/>
</dbReference>
<feature type="binding site" evidence="14">
    <location>
        <position position="680"/>
    </location>
    <ligand>
        <name>substrate</name>
    </ligand>
</feature>
<dbReference type="InterPro" id="IPR016166">
    <property type="entry name" value="FAD-bd_PCMH"/>
</dbReference>
<dbReference type="SUPFAM" id="SSF56003">
    <property type="entry name" value="Molybdenum cofactor-binding domain"/>
    <property type="match status" value="1"/>
</dbReference>
<dbReference type="InterPro" id="IPR000674">
    <property type="entry name" value="Ald_Oxase/Xan_DH_a/b"/>
</dbReference>
<feature type="binding site" evidence="14">
    <location>
        <position position="793"/>
    </location>
    <ligand>
        <name>substrate</name>
    </ligand>
</feature>
<dbReference type="InterPro" id="IPR006058">
    <property type="entry name" value="2Fe2S_fd_BS"/>
</dbReference>
<evidence type="ECO:0000313" key="18">
    <source>
        <dbReference type="EMBL" id="EER16263.1"/>
    </source>
</evidence>
<keyword evidence="7 14" id="KW-0274">FAD</keyword>
<dbReference type="Pfam" id="PF02738">
    <property type="entry name" value="MoCoBD_1"/>
    <property type="match status" value="1"/>
</dbReference>
<evidence type="ECO:0000256" key="1">
    <source>
        <dbReference type="ARBA" id="ARBA00001974"/>
    </source>
</evidence>
<comment type="cofactor">
    <cofactor evidence="15">
        <name>[2Fe-2S] cluster</name>
        <dbReference type="ChEBI" id="CHEBI:190135"/>
    </cofactor>
    <text evidence="15">Binds 2 [2Fe-2S] clusters.</text>
</comment>
<evidence type="ECO:0000256" key="12">
    <source>
        <dbReference type="ARBA" id="ARBA00034078"/>
    </source>
</evidence>
<feature type="binding site" evidence="15">
    <location>
        <position position="645"/>
    </location>
    <ligand>
        <name>Mo-molybdopterin</name>
        <dbReference type="ChEBI" id="CHEBI:71302"/>
    </ligand>
    <ligandPart>
        <name>Mo</name>
        <dbReference type="ChEBI" id="CHEBI:28685"/>
    </ligandPart>
</feature>
<feature type="binding site" evidence="14">
    <location>
        <position position="759"/>
    </location>
    <ligand>
        <name>substrate</name>
    </ligand>
</feature>
<dbReference type="PIRSF" id="PIRSF000127">
    <property type="entry name" value="Xanthine_DH"/>
    <property type="match status" value="1"/>
</dbReference>
<dbReference type="Pfam" id="PF03450">
    <property type="entry name" value="CO_deh_flav_C"/>
    <property type="match status" value="1"/>
</dbReference>
<evidence type="ECO:0000256" key="6">
    <source>
        <dbReference type="ARBA" id="ARBA00022723"/>
    </source>
</evidence>
<dbReference type="OrthoDB" id="449567at2759"/>
<dbReference type="InterPro" id="IPR036010">
    <property type="entry name" value="2Fe-2S_ferredoxin-like_sf"/>
</dbReference>
<dbReference type="GO" id="GO:0016491">
    <property type="term" value="F:oxidoreductase activity"/>
    <property type="evidence" value="ECO:0007669"/>
    <property type="project" value="UniProtKB-KW"/>
</dbReference>
<keyword evidence="5 15" id="KW-0001">2Fe-2S</keyword>
<feature type="binding site" evidence="14">
    <location>
        <position position="208"/>
    </location>
    <ligand>
        <name>FAD</name>
        <dbReference type="ChEBI" id="CHEBI:57692"/>
    </ligand>
</feature>
<evidence type="ECO:0000256" key="10">
    <source>
        <dbReference type="ARBA" id="ARBA00023014"/>
    </source>
</evidence>
<dbReference type="Proteomes" id="UP000007800">
    <property type="component" value="Unassembled WGS sequence"/>
</dbReference>
<dbReference type="FunFam" id="3.30.365.10:FF:000001">
    <property type="entry name" value="Xanthine dehydrogenase oxidase"/>
    <property type="match status" value="1"/>
</dbReference>
<keyword evidence="19" id="KW-1185">Reference proteome</keyword>
<dbReference type="SUPFAM" id="SSF54292">
    <property type="entry name" value="2Fe-2S ferredoxin-like"/>
    <property type="match status" value="1"/>
</dbReference>
<reference evidence="18 19" key="1">
    <citation type="submission" date="2008-07" db="EMBL/GenBank/DDBJ databases">
        <authorList>
            <person name="El-Sayed N."/>
            <person name="Caler E."/>
            <person name="Inman J."/>
            <person name="Amedeo P."/>
            <person name="Hass B."/>
            <person name="Wortman J."/>
        </authorList>
    </citation>
    <scope>NUCLEOTIDE SEQUENCE [LARGE SCALE GENOMIC DNA]</scope>
    <source>
        <strain evidence="19">ATCC 50983 / TXsc</strain>
    </source>
</reference>
<name>C5KI51_PERM5</name>
<evidence type="ECO:0000313" key="19">
    <source>
        <dbReference type="Proteomes" id="UP000007800"/>
    </source>
</evidence>
<feature type="binding site" evidence="15">
    <location>
        <position position="963"/>
    </location>
    <ligand>
        <name>Mo-molybdopterin</name>
        <dbReference type="ChEBI" id="CHEBI:71302"/>
    </ligand>
    <ligandPart>
        <name>Mo</name>
        <dbReference type="ChEBI" id="CHEBI:28685"/>
    </ligandPart>
</feature>
<keyword evidence="9 15" id="KW-0408">Iron</keyword>
<evidence type="ECO:0000256" key="2">
    <source>
        <dbReference type="ARBA" id="ARBA00006849"/>
    </source>
</evidence>
<dbReference type="InterPro" id="IPR016208">
    <property type="entry name" value="Ald_Oxase/xanthine_DH-like"/>
</dbReference>
<feature type="binding site" evidence="14">
    <location>
        <position position="294"/>
    </location>
    <ligand>
        <name>FAD</name>
        <dbReference type="ChEBI" id="CHEBI:57692"/>
    </ligand>
</feature>
<evidence type="ECO:0000256" key="8">
    <source>
        <dbReference type="ARBA" id="ARBA00023002"/>
    </source>
</evidence>
<dbReference type="PROSITE" id="PS51085">
    <property type="entry name" value="2FE2S_FER_2"/>
    <property type="match status" value="1"/>
</dbReference>
<dbReference type="InterPro" id="IPR002888">
    <property type="entry name" value="2Fe-2S-bd"/>
</dbReference>
<organism evidence="19">
    <name type="scientific">Perkinsus marinus (strain ATCC 50983 / TXsc)</name>
    <dbReference type="NCBI Taxonomy" id="423536"/>
    <lineage>
        <taxon>Eukaryota</taxon>
        <taxon>Sar</taxon>
        <taxon>Alveolata</taxon>
        <taxon>Perkinsozoa</taxon>
        <taxon>Perkinsea</taxon>
        <taxon>Perkinsida</taxon>
        <taxon>Perkinsidae</taxon>
        <taxon>Perkinsus</taxon>
    </lineage>
</organism>
<evidence type="ECO:0000256" key="14">
    <source>
        <dbReference type="PIRSR" id="PIRSR000127-2"/>
    </source>
</evidence>
<dbReference type="SMART" id="SM01092">
    <property type="entry name" value="CO_deh_flav_C"/>
    <property type="match status" value="1"/>
</dbReference>
<dbReference type="GO" id="GO:0051537">
    <property type="term" value="F:2 iron, 2 sulfur cluster binding"/>
    <property type="evidence" value="ECO:0007669"/>
    <property type="project" value="UniProtKB-KW"/>
</dbReference>
<feature type="binding site" evidence="15">
    <location>
        <position position="69"/>
    </location>
    <ligand>
        <name>[2Fe-2S] cluster</name>
        <dbReference type="ChEBI" id="CHEBI:190135"/>
        <label>1</label>
    </ligand>
</feature>
<evidence type="ECO:0000259" key="17">
    <source>
        <dbReference type="PROSITE" id="PS51387"/>
    </source>
</evidence>
<sequence length="1237" mass="135236">MKRAAPHTKSGDAEKLIKYYEDRAIKELRFTVNGMPVHVQNIDPECTLLEWLRASGLCGAKLVCGEGGCGACTVSVFTTDIVTGKPVHRSVNSCLVSVCDVSGCEVTTIEGVKVTNTTLHPIQRSLVEAHGSQCGYCTPGMVMSIYAKWADGKRQVEGDMNSVKLERNGDHATIGSAVSLTTLKELIQEVEYCGSDVLRGVVAMLRLFASEHVRNLATLGGNIVTASPISDLNVIWVAAGATFRIAMLESAEVKYRDVAADDFFLSYRKVDLQDNEILVSVTVPLRYDIFRVFKQSRRRQDDLAIVNVAIAARLVEGVISEARVALGGMAPTTIRGYRTEGSLNGHRVGCIETTRRIMETARSEFTLAPATPGGMTKYRMAVARSLLYKFCMGLPAGSTEYGFAPVHKRGLQYYTPLGDHLDPVGKSVNHVAADKQVRGCADFFDDFACSQSELFLDFVLSTQSTGSVISMDFSACPEVNGFVGEVTHKDCNGIRSLGAIVHDEPLFAVFDAGSNVSYCGQILAVVVATDRYAARVAAAAVKVTYSEDRPSPIVSIEDAIRERSFHQLKFVGGGDYACIHTVLDLHLGSNIEEVIEFCRSRPDEYAVVSGRFKMAGQEHFYFETQGARAVPTDGGTEIEVFSSTQNPHETQMNIAEVLGIPFNRVVVRTKRIGGGFGGKETRACILAPYAALAAVKFNRPARFQMNRDVDMSNSGKRHSFLADYTIAVRRADKALIAADVDLYANGGYSLDLSECVVDRGMMHMTNACFVRNVRVTGRVAKTNIESNTAFRGFGGPQGQAVAEAMYEHAACELGITREELEEANWAHGLDSERSLTHYNHYLGNEVPSEDMWTKLMRDSEFHKRRTDVAEFNSRNQYVKRGIAAVPIRFGVSFTSPHLNQASSLITLQKDGSVQVCHVGVEMGQGLNTKISQVVASELGVPVEAVHISEANTSRAANGVATAASVGTDLNANAAVDACRQLNKAIEVSIACTMDRRERWIRGFQEYIDFSIVDPQTRLANAATKAWFDRICLSAVGYYRTPEITGADWSKKGVNTFNSCPFYYYAYGAAASEVEVDLLTGEARVLRVDILHDVGKSLNPAVDIGQIEGAFVQGYGLFCMEEPIYDHQGRLVTRGPGMYKIPSFDDIPCDFRVTLYDRTSSPTIRASKAVGEPPLFGAASVYYAIKEAIYASRGNRKHFELVCPVTPERIRLAVFVPETGDDDSSNGQPVGDKWHAFA</sequence>
<feature type="active site" description="Proton acceptor" evidence="13">
    <location>
        <position position="1171"/>
    </location>
</feature>
<dbReference type="InterPro" id="IPR016169">
    <property type="entry name" value="FAD-bd_PCMH_sub2"/>
</dbReference>
<dbReference type="GO" id="GO:0071949">
    <property type="term" value="F:FAD binding"/>
    <property type="evidence" value="ECO:0007669"/>
    <property type="project" value="InterPro"/>
</dbReference>
<gene>
    <name evidence="18" type="ORF">Pmar_PMAR003727</name>
</gene>
<dbReference type="InterPro" id="IPR036884">
    <property type="entry name" value="2Fe-2S-bd_dom_sf"/>
</dbReference>
<dbReference type="SUPFAM" id="SSF55447">
    <property type="entry name" value="CO dehydrogenase flavoprotein C-terminal domain-like"/>
    <property type="match status" value="1"/>
</dbReference>
<dbReference type="EMBL" id="GG673069">
    <property type="protein sequence ID" value="EER16263.1"/>
    <property type="molecule type" value="Genomic_DNA"/>
</dbReference>
<dbReference type="Gene3D" id="3.30.465.10">
    <property type="match status" value="1"/>
</dbReference>
<evidence type="ECO:0000256" key="5">
    <source>
        <dbReference type="ARBA" id="ARBA00022714"/>
    </source>
</evidence>
<dbReference type="PANTHER" id="PTHR45444">
    <property type="entry name" value="XANTHINE DEHYDROGENASE"/>
    <property type="match status" value="1"/>
</dbReference>
<dbReference type="InterPro" id="IPR005107">
    <property type="entry name" value="CO_DH_flav_C"/>
</dbReference>
<dbReference type="InterPro" id="IPR046867">
    <property type="entry name" value="AldOxase/xan_DH_MoCoBD2"/>
</dbReference>
<dbReference type="InterPro" id="IPR036683">
    <property type="entry name" value="CO_DH_flav_C_dom_sf"/>
</dbReference>
<dbReference type="Pfam" id="PF00111">
    <property type="entry name" value="Fer2"/>
    <property type="match status" value="1"/>
</dbReference>
<protein>
    <submittedName>
        <fullName evidence="18">Xanthine dehydrogenase, putative</fullName>
    </submittedName>
</protein>
<feature type="binding site" evidence="15">
    <location>
        <position position="94"/>
    </location>
    <ligand>
        <name>[2Fe-2S] cluster</name>
        <dbReference type="ChEBI" id="CHEBI:190135"/>
        <label>1</label>
    </ligand>
</feature>
<dbReference type="InterPro" id="IPR002346">
    <property type="entry name" value="Mopterin_DH_FAD-bd"/>
</dbReference>
<accession>C5KI51</accession>
<keyword evidence="4" id="KW-0285">Flavoprotein</keyword>
<dbReference type="CDD" id="cd00207">
    <property type="entry name" value="fer2"/>
    <property type="match status" value="1"/>
</dbReference>
<feature type="binding site" evidence="15">
    <location>
        <position position="72"/>
    </location>
    <ligand>
        <name>[2Fe-2S] cluster</name>
        <dbReference type="ChEBI" id="CHEBI:190135"/>
        <label>1</label>
    </ligand>
</feature>
<keyword evidence="8" id="KW-0560">Oxidoreductase</keyword>
<evidence type="ECO:0000256" key="13">
    <source>
        <dbReference type="PIRSR" id="PIRSR000127-1"/>
    </source>
</evidence>
<dbReference type="InterPro" id="IPR036318">
    <property type="entry name" value="FAD-bd_PCMH-like_sf"/>
</dbReference>
<dbReference type="PROSITE" id="PS51387">
    <property type="entry name" value="FAD_PCMH"/>
    <property type="match status" value="1"/>
</dbReference>
<dbReference type="InterPro" id="IPR001041">
    <property type="entry name" value="2Fe-2S_ferredoxin-type"/>
</dbReference>
<keyword evidence="10 15" id="KW-0411">Iron-sulfur</keyword>
<dbReference type="FunFam" id="3.10.20.30:FF:000012">
    <property type="entry name" value="Xanthine dehydrogenase/oxidase"/>
    <property type="match status" value="1"/>
</dbReference>
<feature type="binding site" evidence="14">
    <location>
        <position position="894"/>
    </location>
    <ligand>
        <name>substrate</name>
    </ligand>
</feature>
<dbReference type="SMART" id="SM01008">
    <property type="entry name" value="Ald_Xan_dh_C"/>
    <property type="match status" value="1"/>
</dbReference>
<dbReference type="Pfam" id="PF00941">
    <property type="entry name" value="FAD_binding_5"/>
    <property type="match status" value="1"/>
</dbReference>
<dbReference type="SUPFAM" id="SSF47741">
    <property type="entry name" value="CO dehydrogenase ISP C-domain like"/>
    <property type="match status" value="1"/>
</dbReference>
<comment type="similarity">
    <text evidence="2">Belongs to the xanthine dehydrogenase family.</text>
</comment>
<feature type="binding site" evidence="15">
    <location>
        <position position="64"/>
    </location>
    <ligand>
        <name>[2Fe-2S] cluster</name>
        <dbReference type="ChEBI" id="CHEBI:190135"/>
        <label>1</label>
    </ligand>
</feature>
<evidence type="ECO:0000256" key="11">
    <source>
        <dbReference type="ARBA" id="ARBA00023027"/>
    </source>
</evidence>
<keyword evidence="6 15" id="KW-0479">Metal-binding</keyword>
<dbReference type="InterPro" id="IPR012675">
    <property type="entry name" value="Beta-grasp_dom_sf"/>
</dbReference>
<dbReference type="AlphaFoldDB" id="C5KI51"/>
<dbReference type="Pfam" id="PF20256">
    <property type="entry name" value="MoCoBD_2"/>
    <property type="match status" value="1"/>
</dbReference>
<dbReference type="InParanoid" id="C5KI51"/>
<dbReference type="Pfam" id="PF01315">
    <property type="entry name" value="Ald_Xan_dh_C"/>
    <property type="match status" value="1"/>
</dbReference>
<dbReference type="InterPro" id="IPR037165">
    <property type="entry name" value="AldOxase/xan_DH_Mopterin-bd_sf"/>
</dbReference>
<dbReference type="SUPFAM" id="SSF56176">
    <property type="entry name" value="FAD-binding/transporter-associated domain-like"/>
    <property type="match status" value="1"/>
</dbReference>
<dbReference type="PANTHER" id="PTHR45444:SF3">
    <property type="entry name" value="XANTHINE DEHYDROGENASE"/>
    <property type="match status" value="1"/>
</dbReference>
<dbReference type="SUPFAM" id="SSF54665">
    <property type="entry name" value="CO dehydrogenase molybdoprotein N-domain-like"/>
    <property type="match status" value="1"/>
</dbReference>
<dbReference type="PROSITE" id="PS00197">
    <property type="entry name" value="2FE2S_FER_1"/>
    <property type="match status" value="1"/>
</dbReference>
<feature type="domain" description="FAD-binding PCMH-type" evidence="17">
    <location>
        <begin position="88"/>
        <end position="288"/>
    </location>
</feature>
<dbReference type="Gene3D" id="3.90.1170.50">
    <property type="entry name" value="Aldehyde oxidase/xanthine dehydrogenase, a/b hammerhead"/>
    <property type="match status" value="1"/>
</dbReference>
<dbReference type="RefSeq" id="XP_002784467.1">
    <property type="nucleotide sequence ID" value="XM_002784421.1"/>
</dbReference>